<gene>
    <name evidence="5" type="ORF">CANINC_000943</name>
</gene>
<proteinExistence type="inferred from homology"/>
<name>A0A4T0X5Z9_9ASCO</name>
<evidence type="ECO:0000313" key="6">
    <source>
        <dbReference type="Proteomes" id="UP000307173"/>
    </source>
</evidence>
<dbReference type="STRING" id="52247.A0A4T0X5Z9"/>
<dbReference type="InterPro" id="IPR000979">
    <property type="entry name" value="Phosphodiesterase_MJ0936/Vps29"/>
</dbReference>
<dbReference type="PANTHER" id="PTHR11124">
    <property type="entry name" value="VACUOLAR SORTING PROTEIN VPS29"/>
    <property type="match status" value="1"/>
</dbReference>
<comment type="similarity">
    <text evidence="1 3">Belongs to the VPS29 family.</text>
</comment>
<evidence type="ECO:0000313" key="5">
    <source>
        <dbReference type="EMBL" id="TID30432.1"/>
    </source>
</evidence>
<dbReference type="NCBIfam" id="TIGR00040">
    <property type="entry name" value="yfcE"/>
    <property type="match status" value="1"/>
</dbReference>
<reference evidence="5 6" key="1">
    <citation type="journal article" date="2019" name="Front. Genet.">
        <title>Whole-Genome Sequencing of the Opportunistic Yeast Pathogen Candida inconspicua Uncovers Its Hybrid Origin.</title>
        <authorList>
            <person name="Mixao V."/>
            <person name="Hansen A.P."/>
            <person name="Saus E."/>
            <person name="Boekhout T."/>
            <person name="Lass-Florl C."/>
            <person name="Gabaldon T."/>
        </authorList>
    </citation>
    <scope>NUCLEOTIDE SEQUENCE [LARGE SCALE GENOMIC DNA]</scope>
    <source>
        <strain evidence="5 6">CBS 180</strain>
    </source>
</reference>
<organism evidence="5 6">
    <name type="scientific">Pichia inconspicua</name>
    <dbReference type="NCBI Taxonomy" id="52247"/>
    <lineage>
        <taxon>Eukaryota</taxon>
        <taxon>Fungi</taxon>
        <taxon>Dikarya</taxon>
        <taxon>Ascomycota</taxon>
        <taxon>Saccharomycotina</taxon>
        <taxon>Pichiomycetes</taxon>
        <taxon>Pichiales</taxon>
        <taxon>Pichiaceae</taxon>
        <taxon>Pichia</taxon>
    </lineage>
</organism>
<dbReference type="InterPro" id="IPR024654">
    <property type="entry name" value="Calcineurin-like_PHP_lpxH"/>
</dbReference>
<evidence type="ECO:0000259" key="4">
    <source>
        <dbReference type="Pfam" id="PF12850"/>
    </source>
</evidence>
<evidence type="ECO:0000256" key="2">
    <source>
        <dbReference type="ARBA" id="ARBA00017767"/>
    </source>
</evidence>
<dbReference type="SUPFAM" id="SSF56300">
    <property type="entry name" value="Metallo-dependent phosphatases"/>
    <property type="match status" value="1"/>
</dbReference>
<dbReference type="InterPro" id="IPR029052">
    <property type="entry name" value="Metallo-depent_PP-like"/>
</dbReference>
<evidence type="ECO:0000256" key="1">
    <source>
        <dbReference type="ARBA" id="ARBA00005945"/>
    </source>
</evidence>
<dbReference type="Proteomes" id="UP000307173">
    <property type="component" value="Unassembled WGS sequence"/>
</dbReference>
<comment type="caution">
    <text evidence="5">The sequence shown here is derived from an EMBL/GenBank/DDBJ whole genome shotgun (WGS) entry which is preliminary data.</text>
</comment>
<dbReference type="Gene3D" id="3.60.21.10">
    <property type="match status" value="1"/>
</dbReference>
<dbReference type="Pfam" id="PF12850">
    <property type="entry name" value="Metallophos_2"/>
    <property type="match status" value="1"/>
</dbReference>
<accession>A0A4T0X5Z9</accession>
<protein>
    <recommendedName>
        <fullName evidence="2 3">Vacuolar protein sorting-associated protein 29</fullName>
    </recommendedName>
</protein>
<dbReference type="OrthoDB" id="10258130at2759"/>
<dbReference type="AlphaFoldDB" id="A0A4T0X5Z9"/>
<feature type="domain" description="Calcineurin-like phosphoesterase" evidence="4">
    <location>
        <begin position="1"/>
        <end position="161"/>
    </location>
</feature>
<keyword evidence="6" id="KW-1185">Reference proteome</keyword>
<evidence type="ECO:0000256" key="3">
    <source>
        <dbReference type="RuleBase" id="RU362040"/>
    </source>
</evidence>
<dbReference type="EMBL" id="SELW01000142">
    <property type="protein sequence ID" value="TID30432.1"/>
    <property type="molecule type" value="Genomic_DNA"/>
</dbReference>
<sequence>MLILALADLYVPERATDLPKQFKKLLQPNGKINKVVCLGNTGSSKLVKEYLESLTNDKSNFHMVRGETDTDVTLPQSLVLTVDNLKIGIINGFQVVPKTDALSLLNHARMMDADILISGGTHRVEAYTLDGKFFVNPGTATGAFTTDSLEPVDTSFCLLEVVNNTCTLYLYTLVDGDVKIDKLVYSKDSV</sequence>